<dbReference type="PANTHER" id="PTHR36057:SF1">
    <property type="entry name" value="LIPOPROTEIN LIPID ATTACHMENT SITE-LIKE PROTEIN, PUTATIVE (DUF1223)-RELATED"/>
    <property type="match status" value="1"/>
</dbReference>
<organism evidence="2 3">
    <name type="scientific">Thalassospira povalilytica</name>
    <dbReference type="NCBI Taxonomy" id="732237"/>
    <lineage>
        <taxon>Bacteria</taxon>
        <taxon>Pseudomonadati</taxon>
        <taxon>Pseudomonadota</taxon>
        <taxon>Alphaproteobacteria</taxon>
        <taxon>Rhodospirillales</taxon>
        <taxon>Thalassospiraceae</taxon>
        <taxon>Thalassospira</taxon>
    </lineage>
</organism>
<feature type="chain" id="PRO_5034618904" evidence="1">
    <location>
        <begin position="29"/>
        <end position="251"/>
    </location>
</feature>
<name>A0A8I1M6N1_9PROT</name>
<dbReference type="PANTHER" id="PTHR36057">
    <property type="match status" value="1"/>
</dbReference>
<keyword evidence="1" id="KW-0732">Signal</keyword>
<dbReference type="InterPro" id="IPR010634">
    <property type="entry name" value="DUF1223"/>
</dbReference>
<dbReference type="Pfam" id="PF06764">
    <property type="entry name" value="DUF1223"/>
    <property type="match status" value="1"/>
</dbReference>
<feature type="signal peptide" evidence="1">
    <location>
        <begin position="1"/>
        <end position="28"/>
    </location>
</feature>
<proteinExistence type="predicted"/>
<evidence type="ECO:0000313" key="3">
    <source>
        <dbReference type="Proteomes" id="UP000664405"/>
    </source>
</evidence>
<accession>A0A8I1M6N1</accession>
<sequence>MMMGMKHIRPIICMLALAFMMLSGPAYAAESTTPHAVIELYTSQGCNSCPPADRVLYQINQEHTDLLALSYHVDYWNYLGWTDPFSDSRYSDRQRDYANRMRERYVYTPQVIINGDNVVQATAKRRIESTADSLPGLKDISAITLASDSTDLPTRGTVALRNLTMPGSGNAHRIWIIGFDREHQRDVLSGENAGKRLVHANVVREMIDLGPWDGSSKDIPFAMTKACDGGIAVLVQNGNGGPIISASVIRY</sequence>
<dbReference type="SUPFAM" id="SSF52833">
    <property type="entry name" value="Thioredoxin-like"/>
    <property type="match status" value="1"/>
</dbReference>
<evidence type="ECO:0000256" key="1">
    <source>
        <dbReference type="SAM" id="SignalP"/>
    </source>
</evidence>
<protein>
    <submittedName>
        <fullName evidence="2">DUF1223 domain-containing protein</fullName>
    </submittedName>
</protein>
<comment type="caution">
    <text evidence="2">The sequence shown here is derived from an EMBL/GenBank/DDBJ whole genome shotgun (WGS) entry which is preliminary data.</text>
</comment>
<dbReference type="Proteomes" id="UP000664405">
    <property type="component" value="Unassembled WGS sequence"/>
</dbReference>
<reference evidence="2" key="1">
    <citation type="submission" date="2020-12" db="EMBL/GenBank/DDBJ databases">
        <title>Oil enriched cultivation method for isolating marine PHA-producing bacteria.</title>
        <authorList>
            <person name="Zheng W."/>
            <person name="Yu S."/>
            <person name="Huang Y."/>
        </authorList>
    </citation>
    <scope>NUCLEOTIDE SEQUENCE</scope>
    <source>
        <strain evidence="2">SY-2-3</strain>
    </source>
</reference>
<dbReference type="EMBL" id="JAEKJW010000001">
    <property type="protein sequence ID" value="MBN8195814.1"/>
    <property type="molecule type" value="Genomic_DNA"/>
</dbReference>
<evidence type="ECO:0000313" key="2">
    <source>
        <dbReference type="EMBL" id="MBN8195814.1"/>
    </source>
</evidence>
<dbReference type="InterPro" id="IPR036249">
    <property type="entry name" value="Thioredoxin-like_sf"/>
</dbReference>
<dbReference type="AlphaFoldDB" id="A0A8I1M6N1"/>
<gene>
    <name evidence="2" type="ORF">JF547_04970</name>
</gene>